<dbReference type="GO" id="GO:0015385">
    <property type="term" value="F:sodium:proton antiporter activity"/>
    <property type="evidence" value="ECO:0007669"/>
    <property type="project" value="TreeGrafter"/>
</dbReference>
<keyword evidence="9 12" id="KW-0406">Ion transport</keyword>
<protein>
    <recommendedName>
        <fullName evidence="12">Na(+)/H(+) antiporter NhaA</fullName>
    </recommendedName>
    <alternativeName>
        <fullName evidence="12">Sodium/proton antiporter NhaA</fullName>
    </alternativeName>
</protein>
<comment type="function">
    <text evidence="12">Na(+)/H(+) antiporter that extrudes sodium in exchange for external protons.</text>
</comment>
<evidence type="ECO:0000256" key="7">
    <source>
        <dbReference type="ARBA" id="ARBA00022989"/>
    </source>
</evidence>
<dbReference type="GO" id="GO:0006885">
    <property type="term" value="P:regulation of pH"/>
    <property type="evidence" value="ECO:0007669"/>
    <property type="project" value="InterPro"/>
</dbReference>
<dbReference type="PANTHER" id="PTHR30341:SF0">
    <property type="entry name" value="NA(+)_H(+) ANTIPORTER NHAA"/>
    <property type="match status" value="1"/>
</dbReference>
<feature type="transmembrane region" description="Helical" evidence="12">
    <location>
        <begin position="173"/>
        <end position="193"/>
    </location>
</feature>
<feature type="transmembrane region" description="Helical" evidence="12">
    <location>
        <begin position="305"/>
        <end position="324"/>
    </location>
</feature>
<dbReference type="InterPro" id="IPR023171">
    <property type="entry name" value="Na/H_antiporter_dom_sf"/>
</dbReference>
<dbReference type="InterPro" id="IPR004670">
    <property type="entry name" value="NhaA"/>
</dbReference>
<dbReference type="InterPro" id="IPR036249">
    <property type="entry name" value="Thioredoxin-like_sf"/>
</dbReference>
<evidence type="ECO:0000256" key="1">
    <source>
        <dbReference type="ARBA" id="ARBA00004429"/>
    </source>
</evidence>
<evidence type="ECO:0000259" key="13">
    <source>
        <dbReference type="PROSITE" id="PS51352"/>
    </source>
</evidence>
<dbReference type="SUPFAM" id="SSF52833">
    <property type="entry name" value="Thioredoxin-like"/>
    <property type="match status" value="1"/>
</dbReference>
<evidence type="ECO:0000256" key="2">
    <source>
        <dbReference type="ARBA" id="ARBA00007006"/>
    </source>
</evidence>
<keyword evidence="11 12" id="KW-0739">Sodium transport</keyword>
<evidence type="ECO:0000256" key="5">
    <source>
        <dbReference type="ARBA" id="ARBA00022475"/>
    </source>
</evidence>
<keyword evidence="8 12" id="KW-0915">Sodium</keyword>
<comment type="subcellular location">
    <subcellularLocation>
        <location evidence="1">Cell inner membrane</location>
        <topology evidence="1">Multi-pass membrane protein</topology>
    </subcellularLocation>
    <subcellularLocation>
        <location evidence="12">Cell membrane</location>
        <topology evidence="12">Multi-pass membrane protein</topology>
    </subcellularLocation>
</comment>
<keyword evidence="3 12" id="KW-0813">Transport</keyword>
<dbReference type="InterPro" id="IPR013766">
    <property type="entry name" value="Thioredoxin_domain"/>
</dbReference>
<dbReference type="Pfam" id="PF13462">
    <property type="entry name" value="Thioredoxin_4"/>
    <property type="match status" value="1"/>
</dbReference>
<keyword evidence="4 12" id="KW-0050">Antiport</keyword>
<feature type="transmembrane region" description="Helical" evidence="12">
    <location>
        <begin position="112"/>
        <end position="134"/>
    </location>
</feature>
<accession>A0A7H8TP05</accession>
<feature type="transmembrane region" description="Helical" evidence="12">
    <location>
        <begin position="140"/>
        <end position="161"/>
    </location>
</feature>
<evidence type="ECO:0000256" key="11">
    <source>
        <dbReference type="ARBA" id="ARBA00023201"/>
    </source>
</evidence>
<proteinExistence type="inferred from homology"/>
<dbReference type="PANTHER" id="PTHR30341">
    <property type="entry name" value="SODIUM ION/PROTON ANTIPORTER NHAA-RELATED"/>
    <property type="match status" value="1"/>
</dbReference>
<evidence type="ECO:0000256" key="9">
    <source>
        <dbReference type="ARBA" id="ARBA00023065"/>
    </source>
</evidence>
<keyword evidence="6 12" id="KW-0812">Transmembrane</keyword>
<feature type="transmembrane region" description="Helical" evidence="12">
    <location>
        <begin position="199"/>
        <end position="218"/>
    </location>
</feature>
<organism evidence="14 15">
    <name type="scientific">Streptomyces chartreusis</name>
    <dbReference type="NCBI Taxonomy" id="1969"/>
    <lineage>
        <taxon>Bacteria</taxon>
        <taxon>Bacillati</taxon>
        <taxon>Actinomycetota</taxon>
        <taxon>Actinomycetes</taxon>
        <taxon>Kitasatosporales</taxon>
        <taxon>Streptomycetaceae</taxon>
        <taxon>Streptomyces</taxon>
    </lineage>
</organism>
<dbReference type="Proteomes" id="UP000509418">
    <property type="component" value="Chromosome"/>
</dbReference>
<feature type="domain" description="Thioredoxin" evidence="13">
    <location>
        <begin position="412"/>
        <end position="623"/>
    </location>
</feature>
<keyword evidence="5 12" id="KW-1003">Cell membrane</keyword>
<evidence type="ECO:0000313" key="15">
    <source>
        <dbReference type="Proteomes" id="UP000509418"/>
    </source>
</evidence>
<dbReference type="Gene3D" id="3.40.30.10">
    <property type="entry name" value="Glutaredoxin"/>
    <property type="match status" value="1"/>
</dbReference>
<feature type="transmembrane region" description="Helical" evidence="12">
    <location>
        <begin position="81"/>
        <end position="100"/>
    </location>
</feature>
<evidence type="ECO:0000313" key="14">
    <source>
        <dbReference type="EMBL" id="QKZ25236.1"/>
    </source>
</evidence>
<comment type="catalytic activity">
    <reaction evidence="12">
        <text>Na(+)(in) + 2 H(+)(out) = Na(+)(out) + 2 H(+)(in)</text>
        <dbReference type="Rhea" id="RHEA:29251"/>
        <dbReference type="ChEBI" id="CHEBI:15378"/>
        <dbReference type="ChEBI" id="CHEBI:29101"/>
    </reaction>
</comment>
<reference evidence="14 15" key="1">
    <citation type="submission" date="2020-06" db="EMBL/GenBank/DDBJ databases">
        <title>Genome mining for natural products.</title>
        <authorList>
            <person name="Zhang B."/>
            <person name="Shi J."/>
            <person name="Ge H."/>
        </authorList>
    </citation>
    <scope>NUCLEOTIDE SEQUENCE [LARGE SCALE GENOMIC DNA]</scope>
    <source>
        <strain evidence="14 15">NA02069</strain>
    </source>
</reference>
<keyword evidence="7 12" id="KW-1133">Transmembrane helix</keyword>
<dbReference type="Pfam" id="PF06965">
    <property type="entry name" value="Na_H_antiport_1"/>
    <property type="match status" value="1"/>
</dbReference>
<feature type="transmembrane region" description="Helical" evidence="12">
    <location>
        <begin position="409"/>
        <end position="434"/>
    </location>
</feature>
<name>A0A7H8TP05_STRCX</name>
<evidence type="ECO:0000256" key="10">
    <source>
        <dbReference type="ARBA" id="ARBA00023136"/>
    </source>
</evidence>
<dbReference type="PROSITE" id="PS51352">
    <property type="entry name" value="THIOREDOXIN_2"/>
    <property type="match status" value="1"/>
</dbReference>
<evidence type="ECO:0000256" key="8">
    <source>
        <dbReference type="ARBA" id="ARBA00023053"/>
    </source>
</evidence>
<gene>
    <name evidence="12" type="primary">nhaA</name>
    <name evidence="14" type="ORF">HUT05_46040</name>
</gene>
<evidence type="ECO:0000256" key="6">
    <source>
        <dbReference type="ARBA" id="ARBA00022692"/>
    </source>
</evidence>
<sequence length="637" mass="68130">MIGRVSGQDPSEASETLSNQTRARWRTFVQTETGSAALLLAAVAAALVWANVDAHSYEAVWGAHFTIGFDTRHLSLDLHEWINAGLMSLFFFVVGLEARREFDMGELRDRRWVLLSAAAGLGSMVVPAAIYIAINAGHDSVHGWGTAMSTDTAFALGILAVLGSRLPASLRAFMLSISVVDDLLALLVIAVFYSEGIHLPALLVALGVLLLIAVLRLVGIRKSAPCAVLSVVVWVALYEAGIDPVVTGLAVGALVVAYPAPRGDLERASQLFRLFREQPTPELQRSAVQGLAAAISPNERLEQKFLPWVSYGIVPLFALANAGIELSGAKLEEAFTSPITLGILFGCAAGKVIGIVGSMAGAQVLTGGRLRPNVGWGSVTAGGAVAGAAFTVSLLIASHAFEGEELDQARIGVLTTLVAAFVLSWAVSGVIGLLPEARRARALLGTTDTLTDLAVAVDVRHDRIRGPEKAAVTVVEYGDFECPYCGQAEPVVRELLGHEHDVRYVWRHLPLPDVHPDAELAAEASEAAARQGKFWEMHDLLLERQDALGIEDLLRYAQELGLDMARFRDDLEQRRGARRVAEDVDSADLSGVSGTPTFFINGRRHQGAYDIATLTQAVEQARQRVLAAQAGPSKSAR</sequence>
<dbReference type="EMBL" id="CP056041">
    <property type="protein sequence ID" value="QKZ25236.1"/>
    <property type="molecule type" value="Genomic_DNA"/>
</dbReference>
<feature type="transmembrane region" description="Helical" evidence="12">
    <location>
        <begin position="374"/>
        <end position="397"/>
    </location>
</feature>
<dbReference type="GO" id="GO:0005886">
    <property type="term" value="C:plasma membrane"/>
    <property type="evidence" value="ECO:0007669"/>
    <property type="project" value="UniProtKB-SubCell"/>
</dbReference>
<feature type="transmembrane region" description="Helical" evidence="12">
    <location>
        <begin position="339"/>
        <end position="362"/>
    </location>
</feature>
<feature type="transmembrane region" description="Helical" evidence="12">
    <location>
        <begin position="34"/>
        <end position="52"/>
    </location>
</feature>
<dbReference type="InterPro" id="IPR012336">
    <property type="entry name" value="Thioredoxin-like_fold"/>
</dbReference>
<keyword evidence="15" id="KW-1185">Reference proteome</keyword>
<keyword evidence="10 12" id="KW-0472">Membrane</keyword>
<comment type="similarity">
    <text evidence="12">Belongs to the NhaA Na(+)/H(+) (TC 2.A.33) antiporter family.</text>
</comment>
<comment type="similarity">
    <text evidence="2">In the N-terminal section; belongs to the NhaA Na(+)/H(+) (TC 2.A.33) antiporter family.</text>
</comment>
<evidence type="ECO:0000256" key="4">
    <source>
        <dbReference type="ARBA" id="ARBA00022449"/>
    </source>
</evidence>
<evidence type="ECO:0000256" key="3">
    <source>
        <dbReference type="ARBA" id="ARBA00022448"/>
    </source>
</evidence>
<dbReference type="AlphaFoldDB" id="A0A7H8TP05"/>
<evidence type="ECO:0000256" key="12">
    <source>
        <dbReference type="HAMAP-Rule" id="MF_01844"/>
    </source>
</evidence>
<dbReference type="Gene3D" id="1.20.1530.10">
    <property type="entry name" value="Na+/H+ antiporter like domain"/>
    <property type="match status" value="1"/>
</dbReference>
<dbReference type="HAMAP" id="MF_01844">
    <property type="entry name" value="NhaA"/>
    <property type="match status" value="1"/>
</dbReference>